<dbReference type="RefSeq" id="WP_146462333.1">
    <property type="nucleotide sequence ID" value="NZ_SJPW01000010.1"/>
</dbReference>
<name>A0A5C6E815_9BACT</name>
<dbReference type="EMBL" id="SJPW01000010">
    <property type="protein sequence ID" value="TWU44674.1"/>
    <property type="molecule type" value="Genomic_DNA"/>
</dbReference>
<dbReference type="Proteomes" id="UP000318288">
    <property type="component" value="Unassembled WGS sequence"/>
</dbReference>
<feature type="chain" id="PRO_5023047518" description="Lipoprotein" evidence="2">
    <location>
        <begin position="25"/>
        <end position="92"/>
    </location>
</feature>
<accession>A0A5C6E815</accession>
<sequence precursor="true">MNQYLFLFSAFLLAALLGCQPAESISKSALDRQSNGVEASSLEDKPDKIAPSVDAGMLADGLERTQQIHARTKPAPNPSSLIESNPKRDPGN</sequence>
<evidence type="ECO:0000313" key="4">
    <source>
        <dbReference type="Proteomes" id="UP000318288"/>
    </source>
</evidence>
<protein>
    <recommendedName>
        <fullName evidence="5">Lipoprotein</fullName>
    </recommendedName>
</protein>
<gene>
    <name evidence="3" type="ORF">Poly51_59430</name>
</gene>
<proteinExistence type="predicted"/>
<evidence type="ECO:0000256" key="1">
    <source>
        <dbReference type="SAM" id="MobiDB-lite"/>
    </source>
</evidence>
<evidence type="ECO:0008006" key="5">
    <source>
        <dbReference type="Google" id="ProtNLM"/>
    </source>
</evidence>
<feature type="signal peptide" evidence="2">
    <location>
        <begin position="1"/>
        <end position="24"/>
    </location>
</feature>
<comment type="caution">
    <text evidence="3">The sequence shown here is derived from an EMBL/GenBank/DDBJ whole genome shotgun (WGS) entry which is preliminary data.</text>
</comment>
<keyword evidence="2" id="KW-0732">Signal</keyword>
<reference evidence="3 4" key="1">
    <citation type="submission" date="2019-02" db="EMBL/GenBank/DDBJ databases">
        <title>Deep-cultivation of Planctomycetes and their phenomic and genomic characterization uncovers novel biology.</title>
        <authorList>
            <person name="Wiegand S."/>
            <person name="Jogler M."/>
            <person name="Boedeker C."/>
            <person name="Pinto D."/>
            <person name="Vollmers J."/>
            <person name="Rivas-Marin E."/>
            <person name="Kohn T."/>
            <person name="Peeters S.H."/>
            <person name="Heuer A."/>
            <person name="Rast P."/>
            <person name="Oberbeckmann S."/>
            <person name="Bunk B."/>
            <person name="Jeske O."/>
            <person name="Meyerdierks A."/>
            <person name="Storesund J.E."/>
            <person name="Kallscheuer N."/>
            <person name="Luecker S."/>
            <person name="Lage O.M."/>
            <person name="Pohl T."/>
            <person name="Merkel B.J."/>
            <person name="Hornburger P."/>
            <person name="Mueller R.-W."/>
            <person name="Bruemmer F."/>
            <person name="Labrenz M."/>
            <person name="Spormann A.M."/>
            <person name="Op Den Camp H."/>
            <person name="Overmann J."/>
            <person name="Amann R."/>
            <person name="Jetten M.S.M."/>
            <person name="Mascher T."/>
            <person name="Medema M.H."/>
            <person name="Devos D.P."/>
            <person name="Kaster A.-K."/>
            <person name="Ovreas L."/>
            <person name="Rohde M."/>
            <person name="Galperin M.Y."/>
            <person name="Jogler C."/>
        </authorList>
    </citation>
    <scope>NUCLEOTIDE SEQUENCE [LARGE SCALE GENOMIC DNA]</scope>
    <source>
        <strain evidence="3 4">Poly51</strain>
    </source>
</reference>
<evidence type="ECO:0000313" key="3">
    <source>
        <dbReference type="EMBL" id="TWU44674.1"/>
    </source>
</evidence>
<feature type="region of interest" description="Disordered" evidence="1">
    <location>
        <begin position="36"/>
        <end position="92"/>
    </location>
</feature>
<dbReference type="AlphaFoldDB" id="A0A5C6E815"/>
<keyword evidence="4" id="KW-1185">Reference proteome</keyword>
<evidence type="ECO:0000256" key="2">
    <source>
        <dbReference type="SAM" id="SignalP"/>
    </source>
</evidence>
<organism evidence="3 4">
    <name type="scientific">Rubripirellula tenax</name>
    <dbReference type="NCBI Taxonomy" id="2528015"/>
    <lineage>
        <taxon>Bacteria</taxon>
        <taxon>Pseudomonadati</taxon>
        <taxon>Planctomycetota</taxon>
        <taxon>Planctomycetia</taxon>
        <taxon>Pirellulales</taxon>
        <taxon>Pirellulaceae</taxon>
        <taxon>Rubripirellula</taxon>
    </lineage>
</organism>